<keyword evidence="3 11" id="KW-1134">Transmembrane beta strand</keyword>
<evidence type="ECO:0000256" key="3">
    <source>
        <dbReference type="ARBA" id="ARBA00022452"/>
    </source>
</evidence>
<evidence type="ECO:0000256" key="9">
    <source>
        <dbReference type="ARBA" id="ARBA00023136"/>
    </source>
</evidence>
<dbReference type="InterPro" id="IPR010916">
    <property type="entry name" value="TonB_box_CS"/>
</dbReference>
<keyword evidence="8 12" id="KW-0798">TonB box</keyword>
<protein>
    <submittedName>
        <fullName evidence="17">TonB-dependent receptor</fullName>
    </submittedName>
</protein>
<evidence type="ECO:0000256" key="13">
    <source>
        <dbReference type="RuleBase" id="RU003357"/>
    </source>
</evidence>
<keyword evidence="9 11" id="KW-0472">Membrane</keyword>
<keyword evidence="17" id="KW-0675">Receptor</keyword>
<dbReference type="PANTHER" id="PTHR32552:SF81">
    <property type="entry name" value="TONB-DEPENDENT OUTER MEMBRANE RECEPTOR"/>
    <property type="match status" value="1"/>
</dbReference>
<evidence type="ECO:0000256" key="12">
    <source>
        <dbReference type="PROSITE-ProRule" id="PRU10143"/>
    </source>
</evidence>
<accession>A0A7G9STZ2</accession>
<dbReference type="RefSeq" id="WP_187553830.1">
    <property type="nucleotide sequence ID" value="NZ_BMZL01000002.1"/>
</dbReference>
<dbReference type="PROSITE" id="PS00430">
    <property type="entry name" value="TONB_DEPENDENT_REC_1"/>
    <property type="match status" value="1"/>
</dbReference>
<keyword evidence="4" id="KW-0410">Iron transport</keyword>
<proteinExistence type="inferred from homology"/>
<dbReference type="Pfam" id="PF07715">
    <property type="entry name" value="Plug"/>
    <property type="match status" value="1"/>
</dbReference>
<comment type="similarity">
    <text evidence="11 13">Belongs to the TonB-dependent receptor family.</text>
</comment>
<dbReference type="Gene3D" id="2.40.170.20">
    <property type="entry name" value="TonB-dependent receptor, beta-barrel domain"/>
    <property type="match status" value="1"/>
</dbReference>
<feature type="chain" id="PRO_5028861029" evidence="14">
    <location>
        <begin position="27"/>
        <end position="721"/>
    </location>
</feature>
<gene>
    <name evidence="17" type="ORF">H9L16_07125</name>
</gene>
<keyword evidence="10 11" id="KW-0998">Cell outer membrane</keyword>
<dbReference type="PANTHER" id="PTHR32552">
    <property type="entry name" value="FERRICHROME IRON RECEPTOR-RELATED"/>
    <property type="match status" value="1"/>
</dbReference>
<keyword evidence="6" id="KW-0408">Iron</keyword>
<feature type="signal peptide" evidence="14">
    <location>
        <begin position="1"/>
        <end position="26"/>
    </location>
</feature>
<evidence type="ECO:0000259" key="16">
    <source>
        <dbReference type="Pfam" id="PF07715"/>
    </source>
</evidence>
<keyword evidence="14" id="KW-0732">Signal</keyword>
<dbReference type="GO" id="GO:0006826">
    <property type="term" value="P:iron ion transport"/>
    <property type="evidence" value="ECO:0007669"/>
    <property type="project" value="UniProtKB-KW"/>
</dbReference>
<comment type="subcellular location">
    <subcellularLocation>
        <location evidence="1 11">Cell outer membrane</location>
        <topology evidence="1 11">Multi-pass membrane protein</topology>
    </subcellularLocation>
</comment>
<organism evidence="17 18">
    <name type="scientific">Thermomonas carbonis</name>
    <dbReference type="NCBI Taxonomy" id="1463158"/>
    <lineage>
        <taxon>Bacteria</taxon>
        <taxon>Pseudomonadati</taxon>
        <taxon>Pseudomonadota</taxon>
        <taxon>Gammaproteobacteria</taxon>
        <taxon>Lysobacterales</taxon>
        <taxon>Lysobacteraceae</taxon>
        <taxon>Thermomonas</taxon>
    </lineage>
</organism>
<evidence type="ECO:0000256" key="10">
    <source>
        <dbReference type="ARBA" id="ARBA00023237"/>
    </source>
</evidence>
<evidence type="ECO:0000256" key="11">
    <source>
        <dbReference type="PROSITE-ProRule" id="PRU01360"/>
    </source>
</evidence>
<dbReference type="KEGG" id="tcn:H9L16_07125"/>
<dbReference type="EMBL" id="CP060719">
    <property type="protein sequence ID" value="QNN71317.1"/>
    <property type="molecule type" value="Genomic_DNA"/>
</dbReference>
<dbReference type="PROSITE" id="PS52016">
    <property type="entry name" value="TONB_DEPENDENT_REC_3"/>
    <property type="match status" value="1"/>
</dbReference>
<name>A0A7G9STZ2_9GAMM</name>
<keyword evidence="2 11" id="KW-0813">Transport</keyword>
<feature type="domain" description="TonB-dependent receptor-like beta-barrel" evidence="15">
    <location>
        <begin position="257"/>
        <end position="691"/>
    </location>
</feature>
<dbReference type="InterPro" id="IPR012910">
    <property type="entry name" value="Plug_dom"/>
</dbReference>
<evidence type="ECO:0000256" key="4">
    <source>
        <dbReference type="ARBA" id="ARBA00022496"/>
    </source>
</evidence>
<evidence type="ECO:0000313" key="17">
    <source>
        <dbReference type="EMBL" id="QNN71317.1"/>
    </source>
</evidence>
<reference evidence="17 18" key="1">
    <citation type="submission" date="2020-08" db="EMBL/GenBank/DDBJ databases">
        <title>Genome sequence of Thermomonas carbonis KCTC 42013T.</title>
        <authorList>
            <person name="Hyun D.-W."/>
            <person name="Bae J.-W."/>
        </authorList>
    </citation>
    <scope>NUCLEOTIDE SEQUENCE [LARGE SCALE GENOMIC DNA]</scope>
    <source>
        <strain evidence="17 18">KCTC 42013</strain>
    </source>
</reference>
<dbReference type="InterPro" id="IPR000531">
    <property type="entry name" value="Beta-barrel_TonB"/>
</dbReference>
<dbReference type="InterPro" id="IPR039426">
    <property type="entry name" value="TonB-dep_rcpt-like"/>
</dbReference>
<dbReference type="Proteomes" id="UP000515804">
    <property type="component" value="Chromosome"/>
</dbReference>
<dbReference type="Pfam" id="PF00593">
    <property type="entry name" value="TonB_dep_Rec_b-barrel"/>
    <property type="match status" value="1"/>
</dbReference>
<dbReference type="SUPFAM" id="SSF56935">
    <property type="entry name" value="Porins"/>
    <property type="match status" value="1"/>
</dbReference>
<keyword evidence="18" id="KW-1185">Reference proteome</keyword>
<dbReference type="InterPro" id="IPR036942">
    <property type="entry name" value="Beta-barrel_TonB_sf"/>
</dbReference>
<evidence type="ECO:0000256" key="14">
    <source>
        <dbReference type="SAM" id="SignalP"/>
    </source>
</evidence>
<evidence type="ECO:0000256" key="8">
    <source>
        <dbReference type="ARBA" id="ARBA00023077"/>
    </source>
</evidence>
<feature type="domain" description="TonB-dependent receptor plug" evidence="16">
    <location>
        <begin position="57"/>
        <end position="163"/>
    </location>
</feature>
<keyword evidence="5 11" id="KW-0812">Transmembrane</keyword>
<evidence type="ECO:0000313" key="18">
    <source>
        <dbReference type="Proteomes" id="UP000515804"/>
    </source>
</evidence>
<evidence type="ECO:0000256" key="6">
    <source>
        <dbReference type="ARBA" id="ARBA00023004"/>
    </source>
</evidence>
<evidence type="ECO:0000256" key="7">
    <source>
        <dbReference type="ARBA" id="ARBA00023065"/>
    </source>
</evidence>
<keyword evidence="7" id="KW-0406">Ion transport</keyword>
<dbReference type="GO" id="GO:0009279">
    <property type="term" value="C:cell outer membrane"/>
    <property type="evidence" value="ECO:0007669"/>
    <property type="project" value="UniProtKB-SubCell"/>
</dbReference>
<evidence type="ECO:0000256" key="2">
    <source>
        <dbReference type="ARBA" id="ARBA00022448"/>
    </source>
</evidence>
<feature type="short sequence motif" description="TonB box" evidence="12">
    <location>
        <begin position="45"/>
        <end position="51"/>
    </location>
</feature>
<evidence type="ECO:0000256" key="5">
    <source>
        <dbReference type="ARBA" id="ARBA00022692"/>
    </source>
</evidence>
<evidence type="ECO:0000259" key="15">
    <source>
        <dbReference type="Pfam" id="PF00593"/>
    </source>
</evidence>
<sequence>MKGFRRHALSVAIPLLLLTWGGTAAAQSATPEADDADQQARTLDTVVVTAERRDEPLQTTPLAATVLSGEDLEKWGVSVVDQLQFATPSATVNNFGQGIDFNIRGIGKAEHNTQTTTGVITYRDGVATFPGYFAGEPYYDIASVEVLRGPQGTFVGQNATGGAVFVTSKDPVVGGEVEGYVAGQLGNYSDVALQGAINLPIGETLAARISVNGENRDSFWDITGPWTGSDGRLRSRSARLGLLWTPSEALSVLFKTDYNDLDMGAYPSDPVTATNDLFDITANAEMKAHDRFTRSVLKLDYRFANGIRFRSTSGYQQGQTAYAADLDGTSTGNTIFRDVVDETIWSQEFNLISPETGRINWILGAYWQKDTYTFLPGEFVIGAPPGSVFTEYRLEGTNPKKTSALFGQVGFNITDKLELELGGRYAHSDTTNNIDVSQYGTPIQSIQTAKFKNFSGKVALNYEVDANHFLYAFAATGFRPGGLNVPVGFGVPAPFDGEKVQSFELGWKAVWLDGRVHTQLNTFYNNYDNFQVTIGYPDLPVFGFELNVPETTKMHGFEAQVQAYLGKWRIDSGLGVLSSKLGQFYATDPRSVSVLPCNPLTGPVSVSCIDLKGRDQTYAPELTFNLGVQRSFTVGSGTLTPRITYSHVSEQWATLFQNEARGDLIESRNIVTAQIAWQRGDWLVTLYGTNLTDQRYVAAINSGLRFAGAPRQFGLRATKWF</sequence>
<evidence type="ECO:0000256" key="1">
    <source>
        <dbReference type="ARBA" id="ARBA00004571"/>
    </source>
</evidence>
<dbReference type="AlphaFoldDB" id="A0A7G9STZ2"/>